<dbReference type="EMBL" id="JAPDOD010000012">
    <property type="protein sequence ID" value="MDA0161433.1"/>
    <property type="molecule type" value="Genomic_DNA"/>
</dbReference>
<keyword evidence="3" id="KW-1185">Reference proteome</keyword>
<dbReference type="InterPro" id="IPR003779">
    <property type="entry name" value="CMD-like"/>
</dbReference>
<protein>
    <submittedName>
        <fullName evidence="2">Carboxymuconolactone decarboxylase family protein</fullName>
    </submittedName>
</protein>
<dbReference type="AlphaFoldDB" id="A0A9X3MUC6"/>
<dbReference type="PANTHER" id="PTHR35446:SF2">
    <property type="entry name" value="CARBOXYMUCONOLACTONE DECARBOXYLASE-LIKE DOMAIN-CONTAINING PROTEIN"/>
    <property type="match status" value="1"/>
</dbReference>
<sequence>MTLPLPPEQGALAAEYDAARARNGNVLAILRALGPRAEVPRAFVALADAVLYGPANLGRREREVLAVATSQANGAAYSSDAHAELLDALGGERPADAPLRAFARRLTLEPSGAATAVAELQAHFSDDEVYDAITVVALLNFANRAALATEITRADDLA</sequence>
<evidence type="ECO:0000313" key="3">
    <source>
        <dbReference type="Proteomes" id="UP001149140"/>
    </source>
</evidence>
<dbReference type="RefSeq" id="WP_270040643.1">
    <property type="nucleotide sequence ID" value="NZ_JAPDOD010000012.1"/>
</dbReference>
<organism evidence="2 3">
    <name type="scientific">Solirubrobacter ginsenosidimutans</name>
    <dbReference type="NCBI Taxonomy" id="490573"/>
    <lineage>
        <taxon>Bacteria</taxon>
        <taxon>Bacillati</taxon>
        <taxon>Actinomycetota</taxon>
        <taxon>Thermoleophilia</taxon>
        <taxon>Solirubrobacterales</taxon>
        <taxon>Solirubrobacteraceae</taxon>
        <taxon>Solirubrobacter</taxon>
    </lineage>
</organism>
<gene>
    <name evidence="2" type="ORF">OM076_14240</name>
</gene>
<comment type="caution">
    <text evidence="2">The sequence shown here is derived from an EMBL/GenBank/DDBJ whole genome shotgun (WGS) entry which is preliminary data.</text>
</comment>
<dbReference type="GO" id="GO:0051920">
    <property type="term" value="F:peroxiredoxin activity"/>
    <property type="evidence" value="ECO:0007669"/>
    <property type="project" value="InterPro"/>
</dbReference>
<dbReference type="InterPro" id="IPR029032">
    <property type="entry name" value="AhpD-like"/>
</dbReference>
<name>A0A9X3MUC6_9ACTN</name>
<accession>A0A9X3MUC6</accession>
<dbReference type="Proteomes" id="UP001149140">
    <property type="component" value="Unassembled WGS sequence"/>
</dbReference>
<proteinExistence type="predicted"/>
<feature type="domain" description="Carboxymuconolactone decarboxylase-like" evidence="1">
    <location>
        <begin position="38"/>
        <end position="86"/>
    </location>
</feature>
<dbReference type="SUPFAM" id="SSF69118">
    <property type="entry name" value="AhpD-like"/>
    <property type="match status" value="1"/>
</dbReference>
<reference evidence="2" key="1">
    <citation type="submission" date="2022-10" db="EMBL/GenBank/DDBJ databases">
        <title>The WGS of Solirubrobacter ginsenosidimutans DSM 21036.</title>
        <authorList>
            <person name="Jiang Z."/>
        </authorList>
    </citation>
    <scope>NUCLEOTIDE SEQUENCE</scope>
    <source>
        <strain evidence="2">DSM 21036</strain>
    </source>
</reference>
<evidence type="ECO:0000259" key="1">
    <source>
        <dbReference type="Pfam" id="PF02627"/>
    </source>
</evidence>
<dbReference type="PANTHER" id="PTHR35446">
    <property type="entry name" value="SI:CH211-175M2.5"/>
    <property type="match status" value="1"/>
</dbReference>
<dbReference type="Pfam" id="PF02627">
    <property type="entry name" value="CMD"/>
    <property type="match status" value="1"/>
</dbReference>
<dbReference type="Gene3D" id="1.20.1290.10">
    <property type="entry name" value="AhpD-like"/>
    <property type="match status" value="1"/>
</dbReference>
<evidence type="ECO:0000313" key="2">
    <source>
        <dbReference type="EMBL" id="MDA0161433.1"/>
    </source>
</evidence>